<organism evidence="1 2">
    <name type="scientific">Glycomyces rutgersensis</name>
    <dbReference type="NCBI Taxonomy" id="58115"/>
    <lineage>
        <taxon>Bacteria</taxon>
        <taxon>Bacillati</taxon>
        <taxon>Actinomycetota</taxon>
        <taxon>Actinomycetes</taxon>
        <taxon>Glycomycetales</taxon>
        <taxon>Glycomycetaceae</taxon>
        <taxon>Glycomyces</taxon>
    </lineage>
</organism>
<dbReference type="EMBL" id="BAAASX010000004">
    <property type="protein sequence ID" value="GAA2335114.1"/>
    <property type="molecule type" value="Genomic_DNA"/>
</dbReference>
<sequence>MRGLWFAGGWLVRLFEIKAELVDDALSQMWVCLSEALEIVQRGDPDMGLV</sequence>
<keyword evidence="2" id="KW-1185">Reference proteome</keyword>
<evidence type="ECO:0000313" key="1">
    <source>
        <dbReference type="EMBL" id="GAA2335114.1"/>
    </source>
</evidence>
<evidence type="ECO:0000313" key="2">
    <source>
        <dbReference type="Proteomes" id="UP001501584"/>
    </source>
</evidence>
<name>A0ABP5SN72_9ACTN</name>
<protein>
    <submittedName>
        <fullName evidence="1">Uncharacterized protein</fullName>
    </submittedName>
</protein>
<accession>A0ABP5SN72</accession>
<comment type="caution">
    <text evidence="1">The sequence shown here is derived from an EMBL/GenBank/DDBJ whole genome shotgun (WGS) entry which is preliminary data.</text>
</comment>
<gene>
    <name evidence="1" type="ORF">GCM10010403_28930</name>
</gene>
<reference evidence="2" key="1">
    <citation type="journal article" date="2019" name="Int. J. Syst. Evol. Microbiol.">
        <title>The Global Catalogue of Microorganisms (GCM) 10K type strain sequencing project: providing services to taxonomists for standard genome sequencing and annotation.</title>
        <authorList>
            <consortium name="The Broad Institute Genomics Platform"/>
            <consortium name="The Broad Institute Genome Sequencing Center for Infectious Disease"/>
            <person name="Wu L."/>
            <person name="Ma J."/>
        </authorList>
    </citation>
    <scope>NUCLEOTIDE SEQUENCE [LARGE SCALE GENOMIC DNA]</scope>
    <source>
        <strain evidence="2">JCM 6238</strain>
    </source>
</reference>
<dbReference type="Proteomes" id="UP001501584">
    <property type="component" value="Unassembled WGS sequence"/>
</dbReference>
<proteinExistence type="predicted"/>